<keyword evidence="2" id="KW-1185">Reference proteome</keyword>
<protein>
    <submittedName>
        <fullName evidence="1">Uncharacterized protein</fullName>
    </submittedName>
</protein>
<evidence type="ECO:0000313" key="1">
    <source>
        <dbReference type="EMBL" id="GAT34737.1"/>
    </source>
</evidence>
<dbReference type="RefSeq" id="WP_153811491.1">
    <property type="nucleotide sequence ID" value="NZ_BDCO01000002.1"/>
</dbReference>
<accession>A0A146GDL3</accession>
<dbReference type="Proteomes" id="UP000076023">
    <property type="component" value="Unassembled WGS sequence"/>
</dbReference>
<evidence type="ECO:0000313" key="2">
    <source>
        <dbReference type="Proteomes" id="UP000076023"/>
    </source>
</evidence>
<organism evidence="1 2">
    <name type="scientific">Terrimicrobium sacchariphilum</name>
    <dbReference type="NCBI Taxonomy" id="690879"/>
    <lineage>
        <taxon>Bacteria</taxon>
        <taxon>Pseudomonadati</taxon>
        <taxon>Verrucomicrobiota</taxon>
        <taxon>Terrimicrobiia</taxon>
        <taxon>Terrimicrobiales</taxon>
        <taxon>Terrimicrobiaceae</taxon>
        <taxon>Terrimicrobium</taxon>
    </lineage>
</organism>
<dbReference type="EMBL" id="BDCO01000002">
    <property type="protein sequence ID" value="GAT34737.1"/>
    <property type="molecule type" value="Genomic_DNA"/>
</dbReference>
<comment type="caution">
    <text evidence="1">The sequence shown here is derived from an EMBL/GenBank/DDBJ whole genome shotgun (WGS) entry which is preliminary data.</text>
</comment>
<dbReference type="AlphaFoldDB" id="A0A146GDL3"/>
<reference evidence="2" key="1">
    <citation type="journal article" date="2017" name="Genome Announc.">
        <title>Draft Genome Sequence of Terrimicrobium sacchariphilum NM-5T, a Facultative Anaerobic Soil Bacterium of the Class Spartobacteria.</title>
        <authorList>
            <person name="Qiu Y.L."/>
            <person name="Tourlousse D.M."/>
            <person name="Matsuura N."/>
            <person name="Ohashi A."/>
            <person name="Sekiguchi Y."/>
        </authorList>
    </citation>
    <scope>NUCLEOTIDE SEQUENCE [LARGE SCALE GENOMIC DNA]</scope>
    <source>
        <strain evidence="2">NM-5</strain>
    </source>
</reference>
<sequence length="115" mass="12913">MSQDRTIIDNALVRCVRDEREAAPLFELVRADLGLWVWELAVEPDRDADVQLEQIRRELEANRSKLASLAGGCTEFVLFLSVAAIEDSMLRITNKLARLVAECGLELEIVTQSRG</sequence>
<name>A0A146GDL3_TERSA</name>
<gene>
    <name evidence="1" type="ORF">TSACC_23170</name>
</gene>
<dbReference type="InParanoid" id="A0A146GDL3"/>
<proteinExistence type="predicted"/>